<reference evidence="2" key="1">
    <citation type="submission" date="2015-07" db="EMBL/GenBank/DDBJ databases">
        <title>Draft Genome Sequences of Anaerolinea thermolimosa IMO-1, Bellilinea caldifistulae GOMI-1, Leptolinea tardivitalis YMTK-2, Levilinea saccharolytica KIBI-1,Longilinea arvoryzae KOME-1, Previously Described as Members of the Anaerolineaceae (Chloroflexi).</title>
        <authorList>
            <person name="Sekiguchi Y."/>
            <person name="Ohashi A."/>
            <person name="Matsuura N."/>
            <person name="Tourlousse M.D."/>
        </authorList>
    </citation>
    <scope>NUCLEOTIDE SEQUENCE [LARGE SCALE GENOMIC DNA]</scope>
    <source>
        <strain evidence="2">KOME-1</strain>
    </source>
</reference>
<dbReference type="PANTHER" id="PTHR13016:SF0">
    <property type="entry name" value="AMME SYNDROME CANDIDATE GENE 1 PROTEIN"/>
    <property type="match status" value="1"/>
</dbReference>
<evidence type="ECO:0000259" key="1">
    <source>
        <dbReference type="PROSITE" id="PS51112"/>
    </source>
</evidence>
<proteinExistence type="predicted"/>
<accession>A0A0S7BJU5</accession>
<dbReference type="InterPro" id="IPR027485">
    <property type="entry name" value="AMMECR1_N"/>
</dbReference>
<dbReference type="Pfam" id="PF01871">
    <property type="entry name" value="AMMECR1"/>
    <property type="match status" value="1"/>
</dbReference>
<protein>
    <submittedName>
        <fullName evidence="2">Uncharacterized protein, PH0010 family</fullName>
    </submittedName>
</protein>
<dbReference type="InterPro" id="IPR023473">
    <property type="entry name" value="AMMECR1"/>
</dbReference>
<dbReference type="PANTHER" id="PTHR13016">
    <property type="entry name" value="AMMECR1 HOMOLOG"/>
    <property type="match status" value="1"/>
</dbReference>
<dbReference type="OrthoDB" id="159752at2"/>
<dbReference type="InterPro" id="IPR002733">
    <property type="entry name" value="AMMECR1_domain"/>
</dbReference>
<dbReference type="RefSeq" id="WP_075073357.1">
    <property type="nucleotide sequence ID" value="NZ_DF967972.1"/>
</dbReference>
<dbReference type="PROSITE" id="PS51112">
    <property type="entry name" value="AMMECR1"/>
    <property type="match status" value="1"/>
</dbReference>
<dbReference type="Gene3D" id="3.30.1490.150">
    <property type="entry name" value="Hypothetical protein ph0010, domain 2"/>
    <property type="match status" value="1"/>
</dbReference>
<dbReference type="STRING" id="360412.LARV_01831"/>
<dbReference type="Proteomes" id="UP000055060">
    <property type="component" value="Unassembled WGS sequence"/>
</dbReference>
<feature type="domain" description="AMMECR1" evidence="1">
    <location>
        <begin position="9"/>
        <end position="190"/>
    </location>
</feature>
<dbReference type="EMBL" id="DF967972">
    <property type="protein sequence ID" value="GAP14069.1"/>
    <property type="molecule type" value="Genomic_DNA"/>
</dbReference>
<dbReference type="AlphaFoldDB" id="A0A0S7BJU5"/>
<sequence>MNTTRLSEDERKLLLRLARESIEAAVNEHPLPALNLEDLPTALRENGASFVTLTEDGELRGCIGALEAYQPLAEDVREHAVAAAQEDFRFYPVRPKEVPHIQIEISRLTPPQPLEYDTPEDLISRLRPGVDGVILRDGLRRATFLPQVWEKLPGPAEFLSHLCAKMGAAENTWRKKHLIVQIYQVEEFHE</sequence>
<dbReference type="NCBIfam" id="TIGR04335">
    <property type="entry name" value="AmmeMemoSam_A"/>
    <property type="match status" value="1"/>
</dbReference>
<dbReference type="InterPro" id="IPR027623">
    <property type="entry name" value="AmmeMemoSam_A"/>
</dbReference>
<dbReference type="SUPFAM" id="SSF143447">
    <property type="entry name" value="AMMECR1-like"/>
    <property type="match status" value="1"/>
</dbReference>
<dbReference type="Gene3D" id="3.30.700.20">
    <property type="entry name" value="Hypothetical protein ph0010, domain 1"/>
    <property type="match status" value="1"/>
</dbReference>
<dbReference type="InterPro" id="IPR036071">
    <property type="entry name" value="AMMECR1_dom_sf"/>
</dbReference>
<gene>
    <name evidence="2" type="ORF">LARV_01831</name>
</gene>
<evidence type="ECO:0000313" key="3">
    <source>
        <dbReference type="Proteomes" id="UP000055060"/>
    </source>
</evidence>
<name>A0A0S7BJU5_9CHLR</name>
<evidence type="ECO:0000313" key="2">
    <source>
        <dbReference type="EMBL" id="GAP14069.1"/>
    </source>
</evidence>
<dbReference type="NCBIfam" id="TIGR00296">
    <property type="entry name" value="TIGR00296 family protein"/>
    <property type="match status" value="1"/>
</dbReference>
<organism evidence="2">
    <name type="scientific">Longilinea arvoryzae</name>
    <dbReference type="NCBI Taxonomy" id="360412"/>
    <lineage>
        <taxon>Bacteria</taxon>
        <taxon>Bacillati</taxon>
        <taxon>Chloroflexota</taxon>
        <taxon>Anaerolineae</taxon>
        <taxon>Anaerolineales</taxon>
        <taxon>Anaerolineaceae</taxon>
        <taxon>Longilinea</taxon>
    </lineage>
</organism>
<keyword evidence="3" id="KW-1185">Reference proteome</keyword>